<name>A0AAE4JVR4_9CYAN</name>
<dbReference type="EMBL" id="JAVMIP010000003">
    <property type="protein sequence ID" value="MDS3860336.1"/>
    <property type="molecule type" value="Genomic_DNA"/>
</dbReference>
<dbReference type="AlphaFoldDB" id="A0AAE4JVR4"/>
<evidence type="ECO:0000313" key="1">
    <source>
        <dbReference type="EMBL" id="MDS3860336.1"/>
    </source>
</evidence>
<protein>
    <submittedName>
        <fullName evidence="1">Uncharacterized protein</fullName>
    </submittedName>
</protein>
<evidence type="ECO:0000313" key="2">
    <source>
        <dbReference type="Proteomes" id="UP001268256"/>
    </source>
</evidence>
<comment type="caution">
    <text evidence="1">The sequence shown here is derived from an EMBL/GenBank/DDBJ whole genome shotgun (WGS) entry which is preliminary data.</text>
</comment>
<reference evidence="2" key="1">
    <citation type="submission" date="2023-07" db="EMBL/GenBank/DDBJ databases">
        <authorList>
            <person name="Luz R."/>
            <person name="Cordeiro R."/>
            <person name="Fonseca A."/>
            <person name="Goncalves V."/>
        </authorList>
    </citation>
    <scope>NUCLEOTIDE SEQUENCE [LARGE SCALE GENOMIC DNA]</scope>
    <source>
        <strain evidence="2">BACA0444</strain>
    </source>
</reference>
<accession>A0AAE4JVR4</accession>
<proteinExistence type="predicted"/>
<organism evidence="1 2">
    <name type="scientific">Pseudocalidococcus azoricus BACA0444</name>
    <dbReference type="NCBI Taxonomy" id="2918990"/>
    <lineage>
        <taxon>Bacteria</taxon>
        <taxon>Bacillati</taxon>
        <taxon>Cyanobacteriota</taxon>
        <taxon>Cyanophyceae</taxon>
        <taxon>Acaryochloridales</taxon>
        <taxon>Thermosynechococcaceae</taxon>
        <taxon>Pseudocalidococcus</taxon>
        <taxon>Pseudocalidococcus azoricus</taxon>
    </lineage>
</organism>
<dbReference type="Proteomes" id="UP001268256">
    <property type="component" value="Unassembled WGS sequence"/>
</dbReference>
<gene>
    <name evidence="1" type="ORF">RIF25_05895</name>
</gene>
<keyword evidence="2" id="KW-1185">Reference proteome</keyword>
<sequence length="70" mass="7821">MRPKDYALPVIVVFLVYIAYGSAIPGPLGSFSQTLRSGANHFFSSIFSSFATYNPYNRSEKAVQELQKNK</sequence>
<dbReference type="RefSeq" id="WP_322877613.1">
    <property type="nucleotide sequence ID" value="NZ_JAVMIP010000003.1"/>
</dbReference>